<sequence length="668" mass="74920">MPKNMINLNALPLGDLPDGGLITLPGDKVTIKDRVIIHESVEGGKKVVKLYRQVDGPQTIQQVAAPIQQGQQGVKRSGSPLPAMPEKKKKKKNKGAKQNKPPPTVDQERRRREITMERHQATTELRACATERDALDVLKASDPDYPNIDYLLGANAARKKEADRWSNRVGGLRRALNNELKLKNTVGWETQLPDVGYNEQHPDENLGYFGQPLMQSHTTALVENSSNSNMLIYEKYDSHALGAQDPYRQSYIGEPGYQNHRQSLLQRPEDVPSYFDTSASALPGNKIHPSRLLLMNTTTAMPERQSTEPQVLMKVTGENMVPLAKSRITSRATHPIVKQERELLEMGEILENVQEVPRDRDAHVTSWKSVKREHDQSTWEGSTKLYSSRLLEDASKSDEAIAWLDANIPSRNEWSDGMLGRYHGQFVDLSRQDDAEQGYFGDPNTDSAESNIIKLGLQLYRDEDEGEDEGAQDGQHIHFAEDITQTVPVKRELDGNNPLATYQQVNIIVKDEPIAEHNGISYHYHDATRIMEQPDYKYQVVNRELPDAISATRLDNVRDEDNMMLVEAATEVVEKAMNRTNESSSSKQNENTLLCVGAATEVAEKALGLSDELPSSNRKEEQLLCTGAAVEVAEEPIDLPLELARKQVLGEMSVNIVIRNEEDNEETV</sequence>
<name>A0ABR4C8Z8_9HELO</name>
<evidence type="ECO:0000256" key="1">
    <source>
        <dbReference type="SAM" id="MobiDB-lite"/>
    </source>
</evidence>
<protein>
    <submittedName>
        <fullName evidence="2">Uncharacterized protein</fullName>
    </submittedName>
</protein>
<proteinExistence type="predicted"/>
<gene>
    <name evidence="2" type="ORF">VTL71DRAFT_2415</name>
</gene>
<evidence type="ECO:0000313" key="2">
    <source>
        <dbReference type="EMBL" id="KAL2066344.1"/>
    </source>
</evidence>
<keyword evidence="3" id="KW-1185">Reference proteome</keyword>
<accession>A0ABR4C8Z8</accession>
<evidence type="ECO:0000313" key="3">
    <source>
        <dbReference type="Proteomes" id="UP001595075"/>
    </source>
</evidence>
<dbReference type="Proteomes" id="UP001595075">
    <property type="component" value="Unassembled WGS sequence"/>
</dbReference>
<reference evidence="2 3" key="1">
    <citation type="journal article" date="2024" name="Commun. Biol.">
        <title>Comparative genomic analysis of thermophilic fungi reveals convergent evolutionary adaptations and gene losses.</title>
        <authorList>
            <person name="Steindorff A.S."/>
            <person name="Aguilar-Pontes M.V."/>
            <person name="Robinson A.J."/>
            <person name="Andreopoulos B."/>
            <person name="LaButti K."/>
            <person name="Kuo A."/>
            <person name="Mondo S."/>
            <person name="Riley R."/>
            <person name="Otillar R."/>
            <person name="Haridas S."/>
            <person name="Lipzen A."/>
            <person name="Grimwood J."/>
            <person name="Schmutz J."/>
            <person name="Clum A."/>
            <person name="Reid I.D."/>
            <person name="Moisan M.C."/>
            <person name="Butler G."/>
            <person name="Nguyen T.T.M."/>
            <person name="Dewar K."/>
            <person name="Conant G."/>
            <person name="Drula E."/>
            <person name="Henrissat B."/>
            <person name="Hansel C."/>
            <person name="Singer S."/>
            <person name="Hutchinson M.I."/>
            <person name="de Vries R.P."/>
            <person name="Natvig D.O."/>
            <person name="Powell A.J."/>
            <person name="Tsang A."/>
            <person name="Grigoriev I.V."/>
        </authorList>
    </citation>
    <scope>NUCLEOTIDE SEQUENCE [LARGE SCALE GENOMIC DNA]</scope>
    <source>
        <strain evidence="2 3">CBS 494.80</strain>
    </source>
</reference>
<feature type="compositionally biased region" description="Basic residues" evidence="1">
    <location>
        <begin position="87"/>
        <end position="97"/>
    </location>
</feature>
<dbReference type="EMBL" id="JAZHXI010000011">
    <property type="protein sequence ID" value="KAL2066344.1"/>
    <property type="molecule type" value="Genomic_DNA"/>
</dbReference>
<comment type="caution">
    <text evidence="2">The sequence shown here is derived from an EMBL/GenBank/DDBJ whole genome shotgun (WGS) entry which is preliminary data.</text>
</comment>
<organism evidence="2 3">
    <name type="scientific">Oculimacula yallundae</name>
    <dbReference type="NCBI Taxonomy" id="86028"/>
    <lineage>
        <taxon>Eukaryota</taxon>
        <taxon>Fungi</taxon>
        <taxon>Dikarya</taxon>
        <taxon>Ascomycota</taxon>
        <taxon>Pezizomycotina</taxon>
        <taxon>Leotiomycetes</taxon>
        <taxon>Helotiales</taxon>
        <taxon>Ploettnerulaceae</taxon>
        <taxon>Oculimacula</taxon>
    </lineage>
</organism>
<feature type="region of interest" description="Disordered" evidence="1">
    <location>
        <begin position="65"/>
        <end position="112"/>
    </location>
</feature>
<feature type="compositionally biased region" description="Low complexity" evidence="1">
    <location>
        <begin position="65"/>
        <end position="74"/>
    </location>
</feature>